<dbReference type="SMR" id="I0I507"/>
<reference evidence="1 2" key="1">
    <citation type="submission" date="2012-02" db="EMBL/GenBank/DDBJ databases">
        <title>Complete genome sequence of Caldilinea aerophila DSM 14535 (= NBRC 102666).</title>
        <authorList>
            <person name="Oguchi A."/>
            <person name="Hosoyama A."/>
            <person name="Sekine M."/>
            <person name="Fukai R."/>
            <person name="Kato Y."/>
            <person name="Nakamura S."/>
            <person name="Hanada S."/>
            <person name="Yamazaki S."/>
            <person name="Fujita N."/>
        </authorList>
    </citation>
    <scope>NUCLEOTIDE SEQUENCE [LARGE SCALE GENOMIC DNA]</scope>
    <source>
        <strain evidence="2">DSM 14535 / JCM 11387 / NBRC 104270 / STL-6-O1</strain>
    </source>
</reference>
<name>I0I507_CALAS</name>
<dbReference type="Gene3D" id="3.20.20.70">
    <property type="entry name" value="Aldolase class I"/>
    <property type="match status" value="1"/>
</dbReference>
<dbReference type="AlphaFoldDB" id="I0I507"/>
<gene>
    <name evidence="1" type="ordered locus">CLDAP_23050</name>
</gene>
<sequence>MSTLRHIILRLIELREREQIHLTLLAVCPNSAAVLEAAVKVAARCHTPMLFAATLNQVDRDGGYTGWTPAQFVAEMRRYAVRYGCTTPLYPCLDHGGPWLKDRHAQEKLPLDQAMHEVKLSLTACLEAGYALLHIDPTVDRTLPPGEAPLVPIVVERTVELIEHAEQERQRLNLPAVAYEVGTEEVHGGLVNFDNFVAFLDLLKARLEQRALMHAWPAFVVAQVGTDLHTTYFDPSAAQRLTEIVRPTGALLKGHYTDWVENPADYPRVGMGGANVGPEFTAAEFEALEALERREQRLCANRKLQPACFLAALEEAVVASDRWRKWLQPDEIGKPFAELTPARRRWLVQTGARYVWTAPKVIAAREQLYAHLSLVQADPHAYVVESVARSIERYIDAFNLYDAATLLG</sequence>
<proteinExistence type="predicted"/>
<evidence type="ECO:0000313" key="1">
    <source>
        <dbReference type="EMBL" id="BAM00345.1"/>
    </source>
</evidence>
<dbReference type="InterPro" id="IPR012062">
    <property type="entry name" value="GatZ/KbaZ-like"/>
</dbReference>
<keyword evidence="2" id="KW-1185">Reference proteome</keyword>
<dbReference type="STRING" id="926550.CLDAP_23050"/>
<dbReference type="SUPFAM" id="SSF51569">
    <property type="entry name" value="Aldolase"/>
    <property type="match status" value="1"/>
</dbReference>
<dbReference type="eggNOG" id="COG4573">
    <property type="taxonomic scope" value="Bacteria"/>
</dbReference>
<dbReference type="InterPro" id="IPR013785">
    <property type="entry name" value="Aldolase_TIM"/>
</dbReference>
<dbReference type="OrthoDB" id="152972at2"/>
<dbReference type="Pfam" id="PF08013">
    <property type="entry name" value="GatZ_KbaZ-like"/>
    <property type="match status" value="1"/>
</dbReference>
<accession>I0I507</accession>
<dbReference type="KEGG" id="cap:CLDAP_23050"/>
<dbReference type="HOGENOM" id="CLU_660163_0_0_0"/>
<organism evidence="1 2">
    <name type="scientific">Caldilinea aerophila (strain DSM 14535 / JCM 11387 / NBRC 104270 / STL-6-O1)</name>
    <dbReference type="NCBI Taxonomy" id="926550"/>
    <lineage>
        <taxon>Bacteria</taxon>
        <taxon>Bacillati</taxon>
        <taxon>Chloroflexota</taxon>
        <taxon>Caldilineae</taxon>
        <taxon>Caldilineales</taxon>
        <taxon>Caldilineaceae</taxon>
        <taxon>Caldilinea</taxon>
    </lineage>
</organism>
<dbReference type="EMBL" id="AP012337">
    <property type="protein sequence ID" value="BAM00345.1"/>
    <property type="molecule type" value="Genomic_DNA"/>
</dbReference>
<dbReference type="GO" id="GO:0005975">
    <property type="term" value="P:carbohydrate metabolic process"/>
    <property type="evidence" value="ECO:0007669"/>
    <property type="project" value="InterPro"/>
</dbReference>
<evidence type="ECO:0000313" key="2">
    <source>
        <dbReference type="Proteomes" id="UP000007880"/>
    </source>
</evidence>
<protein>
    <submittedName>
        <fullName evidence="1">Putative tagatose 6-phosphate aldolase subunit Z</fullName>
    </submittedName>
</protein>
<dbReference type="PATRIC" id="fig|926550.5.peg.2533"/>
<dbReference type="Proteomes" id="UP000007880">
    <property type="component" value="Chromosome"/>
</dbReference>
<dbReference type="Gene3D" id="1.10.400.20">
    <property type="entry name" value="putative tagatose 6-phosphate kinase domain like"/>
    <property type="match status" value="1"/>
</dbReference>
<dbReference type="RefSeq" id="WP_014433578.1">
    <property type="nucleotide sequence ID" value="NC_017079.1"/>
</dbReference>